<dbReference type="InterPro" id="IPR037239">
    <property type="entry name" value="OSBP_sf"/>
</dbReference>
<comment type="caution">
    <text evidence="2">The sequence shown here is derived from an EMBL/GenBank/DDBJ whole genome shotgun (WGS) entry which is preliminary data.</text>
</comment>
<gene>
    <name evidence="2" type="ORF">WJX75_000689</name>
</gene>
<organism evidence="2 3">
    <name type="scientific">Coccomyxa subellipsoidea</name>
    <dbReference type="NCBI Taxonomy" id="248742"/>
    <lineage>
        <taxon>Eukaryota</taxon>
        <taxon>Viridiplantae</taxon>
        <taxon>Chlorophyta</taxon>
        <taxon>core chlorophytes</taxon>
        <taxon>Trebouxiophyceae</taxon>
        <taxon>Trebouxiophyceae incertae sedis</taxon>
        <taxon>Coccomyxaceae</taxon>
        <taxon>Coccomyxa</taxon>
    </lineage>
</organism>
<evidence type="ECO:0000313" key="3">
    <source>
        <dbReference type="Proteomes" id="UP001491310"/>
    </source>
</evidence>
<evidence type="ECO:0000256" key="1">
    <source>
        <dbReference type="SAM" id="MobiDB-lite"/>
    </source>
</evidence>
<name>A0ABR2YV92_9CHLO</name>
<evidence type="ECO:0000313" key="2">
    <source>
        <dbReference type="EMBL" id="KAK9915557.1"/>
    </source>
</evidence>
<dbReference type="Gene3D" id="3.30.70.3490">
    <property type="match status" value="1"/>
</dbReference>
<dbReference type="Proteomes" id="UP001491310">
    <property type="component" value="Unassembled WGS sequence"/>
</dbReference>
<proteinExistence type="predicted"/>
<accession>A0ABR2YV92</accession>
<dbReference type="SUPFAM" id="SSF144000">
    <property type="entry name" value="Oxysterol-binding protein-like"/>
    <property type="match status" value="1"/>
</dbReference>
<sequence length="564" mass="62868">MAWSNPSGKDNPEWLAEELPAPVRRDRLLPPAQQEKSASLWSIIKECVGKDLTRICLPVFFKEPLSALQRVAEELEYSELLDTAATFPPGSEERMLYVVAFAVSGYSSTAGRTSKPFNPLLGETYEIVHPEKGLRAIVEKVVHHPMLTPVGLLTLTFKDGDEYTWHKVVSSINNLIIAKVHMDHGGTMRIHSSASGLVCKLKYREQGVLRMREKLEKPLVFDKWDEAMYAEMPGNTQRLLWQKSEPPPDPTRYNLTNTVTPGLEKKLAPTDCRLRPDQHHLELGQYDQANAEKLRLETTQRAARKAAEQGAPIKLRWFARVEGAEPGRQQAYVYHGGNFEAVAIVKQKLSTTISELVAEELKVVSFKCVQPTQPKDASELWNSDNVQTLEFFTSLVKGGSDNCLADKCWSAPCGAMIRRRAAAIVRRSIRRSREATRKARVLHNDAEDSGSDTPAQASKRSRSGNAAARKHTTVLNESDDDSHREAPKKNSGKTLKEGGLEWFTAAAPRRDDEEGPSQKKKATTKASAAKRQSLGTIKDHGEATGGPKRRKVLRATYNDKESSE</sequence>
<dbReference type="PANTHER" id="PTHR10972">
    <property type="entry name" value="OXYSTEROL-BINDING PROTEIN-RELATED"/>
    <property type="match status" value="1"/>
</dbReference>
<protein>
    <submittedName>
        <fullName evidence="2">Uncharacterized protein</fullName>
    </submittedName>
</protein>
<feature type="compositionally biased region" description="Basic and acidic residues" evidence="1">
    <location>
        <begin position="433"/>
        <end position="446"/>
    </location>
</feature>
<dbReference type="Pfam" id="PF01237">
    <property type="entry name" value="Oxysterol_BP"/>
    <property type="match status" value="2"/>
</dbReference>
<keyword evidence="3" id="KW-1185">Reference proteome</keyword>
<dbReference type="PANTHER" id="PTHR10972:SF96">
    <property type="entry name" value="OXYSTEROL-BINDING PROTEIN-RELATED PROTEIN 1A-RELATED"/>
    <property type="match status" value="1"/>
</dbReference>
<dbReference type="Gene3D" id="2.40.160.120">
    <property type="match status" value="1"/>
</dbReference>
<feature type="compositionally biased region" description="Basic and acidic residues" evidence="1">
    <location>
        <begin position="481"/>
        <end position="499"/>
    </location>
</feature>
<feature type="region of interest" description="Disordered" evidence="1">
    <location>
        <begin position="433"/>
        <end position="564"/>
    </location>
</feature>
<dbReference type="EMBL" id="JALJOT010000004">
    <property type="protein sequence ID" value="KAK9915557.1"/>
    <property type="molecule type" value="Genomic_DNA"/>
</dbReference>
<reference evidence="2 3" key="1">
    <citation type="journal article" date="2024" name="Nat. Commun.">
        <title>Phylogenomics reveals the evolutionary origins of lichenization in chlorophyte algae.</title>
        <authorList>
            <person name="Puginier C."/>
            <person name="Libourel C."/>
            <person name="Otte J."/>
            <person name="Skaloud P."/>
            <person name="Haon M."/>
            <person name="Grisel S."/>
            <person name="Petersen M."/>
            <person name="Berrin J.G."/>
            <person name="Delaux P.M."/>
            <person name="Dal Grande F."/>
            <person name="Keller J."/>
        </authorList>
    </citation>
    <scope>NUCLEOTIDE SEQUENCE [LARGE SCALE GENOMIC DNA]</scope>
    <source>
        <strain evidence="2 3">SAG 216-7</strain>
    </source>
</reference>
<dbReference type="InterPro" id="IPR000648">
    <property type="entry name" value="Oxysterol-bd"/>
</dbReference>